<dbReference type="EnsemblMetazoa" id="Aqu2.1.21234_001">
    <property type="protein sequence ID" value="Aqu2.1.21234_001"/>
    <property type="gene ID" value="Aqu2.1.21234"/>
</dbReference>
<name>A0A1X7U1I0_AMPQE</name>
<dbReference type="InParanoid" id="A0A1X7U1I0"/>
<proteinExistence type="predicted"/>
<protein>
    <submittedName>
        <fullName evidence="1">Uncharacterized protein</fullName>
    </submittedName>
</protein>
<evidence type="ECO:0000313" key="1">
    <source>
        <dbReference type="EnsemblMetazoa" id="Aqu2.1.21234_001"/>
    </source>
</evidence>
<accession>A0A1X7U1I0</accession>
<sequence>MNVFGSCTSKRRIILMMLINISKLYYGSESKIPQERVNDSLGTTSTGVVGATSVKMVFSSSSESAVKYCVNSSKLTWPSLSIERC</sequence>
<reference evidence="1" key="1">
    <citation type="submission" date="2017-05" db="UniProtKB">
        <authorList>
            <consortium name="EnsemblMetazoa"/>
        </authorList>
    </citation>
    <scope>IDENTIFICATION</scope>
</reference>
<organism evidence="1">
    <name type="scientific">Amphimedon queenslandica</name>
    <name type="common">Sponge</name>
    <dbReference type="NCBI Taxonomy" id="400682"/>
    <lineage>
        <taxon>Eukaryota</taxon>
        <taxon>Metazoa</taxon>
        <taxon>Porifera</taxon>
        <taxon>Demospongiae</taxon>
        <taxon>Heteroscleromorpha</taxon>
        <taxon>Haplosclerida</taxon>
        <taxon>Niphatidae</taxon>
        <taxon>Amphimedon</taxon>
    </lineage>
</organism>
<dbReference type="AlphaFoldDB" id="A0A1X7U1I0"/>